<dbReference type="GO" id="GO:0005634">
    <property type="term" value="C:nucleus"/>
    <property type="evidence" value="ECO:0007669"/>
    <property type="project" value="UniProtKB-SubCell"/>
</dbReference>
<dbReference type="PANTHER" id="PTHR31945:SF11">
    <property type="entry name" value="TRANSCRIPTION FACTOR ABORTED MICROSPORES"/>
    <property type="match status" value="1"/>
</dbReference>
<dbReference type="OrthoDB" id="623055at2759"/>
<dbReference type="InterPro" id="IPR051358">
    <property type="entry name" value="TF_AMS/ICE1/BHLH6-like"/>
</dbReference>
<dbReference type="EMBL" id="CM035409">
    <property type="protein sequence ID" value="KAH7439664.1"/>
    <property type="molecule type" value="Genomic_DNA"/>
</dbReference>
<sequence>MAAEIHDLGCLMKDDPKALSCIMIDDRLALKRVIKNSPMKHRILELEVADMEERTFQLKIHCKNGQDALVKLSKAIEALKLEILNANLTLVNDHMLSSLVVKTNIGKLVTKDELKQLILSIIPQFDFIF</sequence>
<comment type="subcellular location">
    <subcellularLocation>
        <location evidence="1">Nucleus</location>
    </subcellularLocation>
</comment>
<dbReference type="Proteomes" id="UP000825935">
    <property type="component" value="Chromosome 4"/>
</dbReference>
<feature type="domain" description="Plant bHLH transcription factor ACT-like" evidence="3">
    <location>
        <begin position="45"/>
        <end position="122"/>
    </location>
</feature>
<dbReference type="GO" id="GO:0043565">
    <property type="term" value="F:sequence-specific DNA binding"/>
    <property type="evidence" value="ECO:0007669"/>
    <property type="project" value="TreeGrafter"/>
</dbReference>
<gene>
    <name evidence="4" type="ORF">KP509_04G071500</name>
</gene>
<dbReference type="GO" id="GO:0003700">
    <property type="term" value="F:DNA-binding transcription factor activity"/>
    <property type="evidence" value="ECO:0007669"/>
    <property type="project" value="TreeGrafter"/>
</dbReference>
<evidence type="ECO:0000313" key="5">
    <source>
        <dbReference type="Proteomes" id="UP000825935"/>
    </source>
</evidence>
<protein>
    <recommendedName>
        <fullName evidence="3">Plant bHLH transcription factor ACT-like domain-containing protein</fullName>
    </recommendedName>
</protein>
<dbReference type="Pfam" id="PF22754">
    <property type="entry name" value="bHLH-TF_ACT-like_plant"/>
    <property type="match status" value="1"/>
</dbReference>
<dbReference type="PANTHER" id="PTHR31945">
    <property type="entry name" value="TRANSCRIPTION FACTOR SCREAM2-RELATED"/>
    <property type="match status" value="1"/>
</dbReference>
<organism evidence="4 5">
    <name type="scientific">Ceratopteris richardii</name>
    <name type="common">Triangle waterfern</name>
    <dbReference type="NCBI Taxonomy" id="49495"/>
    <lineage>
        <taxon>Eukaryota</taxon>
        <taxon>Viridiplantae</taxon>
        <taxon>Streptophyta</taxon>
        <taxon>Embryophyta</taxon>
        <taxon>Tracheophyta</taxon>
        <taxon>Polypodiopsida</taxon>
        <taxon>Polypodiidae</taxon>
        <taxon>Polypodiales</taxon>
        <taxon>Pteridineae</taxon>
        <taxon>Pteridaceae</taxon>
        <taxon>Parkerioideae</taxon>
        <taxon>Ceratopteris</taxon>
    </lineage>
</organism>
<proteinExistence type="predicted"/>
<evidence type="ECO:0000256" key="1">
    <source>
        <dbReference type="ARBA" id="ARBA00004123"/>
    </source>
</evidence>
<reference evidence="4" key="1">
    <citation type="submission" date="2021-08" db="EMBL/GenBank/DDBJ databases">
        <title>WGS assembly of Ceratopteris richardii.</title>
        <authorList>
            <person name="Marchant D.B."/>
            <person name="Chen G."/>
            <person name="Jenkins J."/>
            <person name="Shu S."/>
            <person name="Leebens-Mack J."/>
            <person name="Grimwood J."/>
            <person name="Schmutz J."/>
            <person name="Soltis P."/>
            <person name="Soltis D."/>
            <person name="Chen Z.-H."/>
        </authorList>
    </citation>
    <scope>NUCLEOTIDE SEQUENCE</scope>
    <source>
        <strain evidence="4">Whitten #5841</strain>
        <tissue evidence="4">Leaf</tissue>
    </source>
</reference>
<name>A0A8T2V1L6_CERRI</name>
<dbReference type="InterPro" id="IPR054502">
    <property type="entry name" value="bHLH-TF_ACT-like_plant"/>
</dbReference>
<comment type="caution">
    <text evidence="4">The sequence shown here is derived from an EMBL/GenBank/DDBJ whole genome shotgun (WGS) entry which is preliminary data.</text>
</comment>
<dbReference type="AlphaFoldDB" id="A0A8T2V1L6"/>
<evidence type="ECO:0000313" key="4">
    <source>
        <dbReference type="EMBL" id="KAH7439664.1"/>
    </source>
</evidence>
<accession>A0A8T2V1L6</accession>
<evidence type="ECO:0000256" key="2">
    <source>
        <dbReference type="ARBA" id="ARBA00023242"/>
    </source>
</evidence>
<keyword evidence="2" id="KW-0539">Nucleus</keyword>
<evidence type="ECO:0000259" key="3">
    <source>
        <dbReference type="Pfam" id="PF22754"/>
    </source>
</evidence>
<keyword evidence="5" id="KW-1185">Reference proteome</keyword>